<comment type="caution">
    <text evidence="3">The sequence shown here is derived from an EMBL/GenBank/DDBJ whole genome shotgun (WGS) entry which is preliminary data.</text>
</comment>
<dbReference type="PANTHER" id="PTHR31102">
    <property type="match status" value="1"/>
</dbReference>
<reference evidence="3 4" key="1">
    <citation type="journal article" date="2018" name="Microb. Genom.">
        <title>Expanding an expanded genome: long-read sequencing of Trypanosoma cruzi.</title>
        <authorList>
            <person name="Berna L."/>
            <person name="Rodriguez M."/>
            <person name="Chiribao M.L."/>
            <person name="Parodi-Talice A."/>
            <person name="Pita S."/>
            <person name="Rijo G."/>
            <person name="Alvarez-Valin F."/>
            <person name="Robello C."/>
        </authorList>
    </citation>
    <scope>NUCLEOTIDE SEQUENCE [LARGE SCALE GENOMIC DNA]</scope>
    <source>
        <strain evidence="3 4">Dm28c</strain>
    </source>
</reference>
<feature type="transmembrane region" description="Helical" evidence="2">
    <location>
        <begin position="647"/>
        <end position="666"/>
    </location>
</feature>
<feature type="transmembrane region" description="Helical" evidence="2">
    <location>
        <begin position="763"/>
        <end position="782"/>
    </location>
</feature>
<dbReference type="VEuPathDB" id="TriTrypDB:TcG_05065"/>
<dbReference type="VEuPathDB" id="TriTrypDB:TcCL_ESM09512"/>
<feature type="transmembrane region" description="Helical" evidence="2">
    <location>
        <begin position="678"/>
        <end position="698"/>
    </location>
</feature>
<feature type="transmembrane region" description="Helical" evidence="2">
    <location>
        <begin position="710"/>
        <end position="734"/>
    </location>
</feature>
<evidence type="ECO:0000313" key="4">
    <source>
        <dbReference type="Proteomes" id="UP000246121"/>
    </source>
</evidence>
<dbReference type="InterPro" id="IPR051843">
    <property type="entry name" value="CPA1_transporter"/>
</dbReference>
<dbReference type="VEuPathDB" id="TriTrypDB:TcBrA4_0056480"/>
<gene>
    <name evidence="3" type="ORF">C4B63_19g178</name>
</gene>
<feature type="transmembrane region" description="Helical" evidence="2">
    <location>
        <begin position="426"/>
        <end position="446"/>
    </location>
</feature>
<proteinExistence type="predicted"/>
<evidence type="ECO:0000313" key="3">
    <source>
        <dbReference type="EMBL" id="PWU96311.1"/>
    </source>
</evidence>
<feature type="transmembrane region" description="Helical" evidence="2">
    <location>
        <begin position="586"/>
        <end position="605"/>
    </location>
</feature>
<feature type="transmembrane region" description="Helical" evidence="2">
    <location>
        <begin position="363"/>
        <end position="382"/>
    </location>
</feature>
<dbReference type="VEuPathDB" id="TriTrypDB:TcCL_ESM07122"/>
<feature type="transmembrane region" description="Helical" evidence="2">
    <location>
        <begin position="611"/>
        <end position="626"/>
    </location>
</feature>
<dbReference type="VEuPathDB" id="TriTrypDB:BCY84_03180"/>
<dbReference type="EMBL" id="PRFA01000019">
    <property type="protein sequence ID" value="PWU96311.1"/>
    <property type="molecule type" value="Genomic_DNA"/>
</dbReference>
<name>A0A2V2VJ10_TRYCR</name>
<feature type="transmembrane region" description="Helical" evidence="2">
    <location>
        <begin position="458"/>
        <end position="481"/>
    </location>
</feature>
<dbReference type="VEuPathDB" id="TriTrypDB:TcCLB.511303.160"/>
<evidence type="ECO:0008006" key="5">
    <source>
        <dbReference type="Google" id="ProtNLM"/>
    </source>
</evidence>
<protein>
    <recommendedName>
        <fullName evidence="5">Cation/H+ exchanger domain-containing protein</fullName>
    </recommendedName>
</protein>
<dbReference type="AlphaFoldDB" id="A0A2V2VJ10"/>
<dbReference type="GO" id="GO:0098662">
    <property type="term" value="P:inorganic cation transmembrane transport"/>
    <property type="evidence" value="ECO:0007669"/>
    <property type="project" value="TreeGrafter"/>
</dbReference>
<keyword evidence="2" id="KW-0812">Transmembrane</keyword>
<feature type="transmembrane region" description="Helical" evidence="2">
    <location>
        <begin position="394"/>
        <end position="414"/>
    </location>
</feature>
<feature type="region of interest" description="Disordered" evidence="1">
    <location>
        <begin position="1"/>
        <end position="29"/>
    </location>
</feature>
<dbReference type="PANTHER" id="PTHR31102:SF1">
    <property type="entry name" value="CATION_H+ EXCHANGER DOMAIN-CONTAINING PROTEIN"/>
    <property type="match status" value="1"/>
</dbReference>
<keyword evidence="2" id="KW-1133">Transmembrane helix</keyword>
<dbReference type="VEuPathDB" id="TriTrypDB:TcCLB.511761.50"/>
<dbReference type="VEuPathDB" id="TriTrypDB:TCDM_01975"/>
<feature type="transmembrane region" description="Helical" evidence="2">
    <location>
        <begin position="315"/>
        <end position="331"/>
    </location>
</feature>
<dbReference type="VEuPathDB" id="TriTrypDB:TcYC6_0074850"/>
<dbReference type="VEuPathDB" id="TriTrypDB:C4B63_19g178"/>
<feature type="transmembrane region" description="Helical" evidence="2">
    <location>
        <begin position="535"/>
        <end position="558"/>
    </location>
</feature>
<evidence type="ECO:0000256" key="2">
    <source>
        <dbReference type="SAM" id="Phobius"/>
    </source>
</evidence>
<dbReference type="VEuPathDB" id="TriTrypDB:C3747_9g222"/>
<dbReference type="VEuPathDB" id="TriTrypDB:ECC02_003600"/>
<dbReference type="VEuPathDB" id="TriTrypDB:TCSYLVIO_007402"/>
<dbReference type="VEuPathDB" id="TriTrypDB:Tc_MARK_6374"/>
<evidence type="ECO:0000256" key="1">
    <source>
        <dbReference type="SAM" id="MobiDB-lite"/>
    </source>
</evidence>
<keyword evidence="2" id="KW-0472">Membrane</keyword>
<accession>A0A2V2VJ10</accession>
<organism evidence="3 4">
    <name type="scientific">Trypanosoma cruzi</name>
    <dbReference type="NCBI Taxonomy" id="5693"/>
    <lineage>
        <taxon>Eukaryota</taxon>
        <taxon>Discoba</taxon>
        <taxon>Euglenozoa</taxon>
        <taxon>Kinetoplastea</taxon>
        <taxon>Metakinetoplastina</taxon>
        <taxon>Trypanosomatida</taxon>
        <taxon>Trypanosomatidae</taxon>
        <taxon>Trypanosoma</taxon>
        <taxon>Schizotrypanum</taxon>
    </lineage>
</organism>
<feature type="transmembrane region" description="Helical" evidence="2">
    <location>
        <begin position="493"/>
        <end position="515"/>
    </location>
</feature>
<dbReference type="Proteomes" id="UP000246121">
    <property type="component" value="Unassembled WGS sequence"/>
</dbReference>
<sequence>MKRGLRKFKGDGEKNAGHRLPQRRLNDSSQVLHVPPQNLPGFCGADEAGPNSQSLSCELFVKFLNNANSGGAERHHSNSPKSQVLLEESFTSKIADGGEKQVMVELFSSAETSVKELGRNFHKDEGMKPCSPLFLPAFGPGFASLPANKKKPHCRQGALVWVSELSSSFNSREETRTPLRESKMGCIPDKESGNTEGEEVFLRAASQQRSWEKQASGVSAFHLTPLVEDAEREKKFFDAFSELSGDGERLALLHFLWNKYFQPLERRRSYTADNWDELRKIGQTASSYGFEFDRERLCVYITILWRKYRCFPCSFLLRAVYIILFWGAMYFCSPSAFSHGGLYFDTITTILFAGVLGSFISRLIFVPSLVCIIAAGILYGNIPRRAYLTSGISMGMISFVNVFGMAVGVIRAGLSMNAQTLKKHLFPYLLFGMLPLLSEALVHGFLCKMVFNYPNFNWAMLQGFIVSSAAPGVMAPALMELQNKGYGTKDGPGMLLLTSIVVEASLCMLVIQLIVALEFNTVNTRFAILAFPSQIIIGVTGGVLFGILVFYAVFYVLFMEGERITLENGIFKCMTMRHAAHVHHRCVVLLLLINLAIISVCRYVSCVGGGIFMSLVLNVTFNTMCMQRGIRDHMEVRSEVLQSFAKLWDYVAMPAMFALAGAGINVHDIFDRRYIVQSVAIIIAGMGARFIFATLTPFLTRMGFSWKELLFCGIGFLGKGSVQGTMGTVALIYANEKLGEAKSPEEIAVAQKELEYASLVRNAAVLSTMIACPICSIFLYHFGEKLLKRDAEDLDIITTSRN</sequence>